<sequence>MDDSRKSNYEKLRSRRAYHCQDTNGCGSLAIRRRHGTFRSHSESFADHDELVRAQILKEGLSIAAHFSGEDTTKTSGLYFIGTLYLKFSN</sequence>
<name>A0AAE9DNQ2_CAEBR</name>
<evidence type="ECO:0000313" key="2">
    <source>
        <dbReference type="Proteomes" id="UP000827892"/>
    </source>
</evidence>
<gene>
    <name evidence="1" type="ORF">L3Y34_019798</name>
</gene>
<evidence type="ECO:0000313" key="1">
    <source>
        <dbReference type="EMBL" id="ULU08819.1"/>
    </source>
</evidence>
<organism evidence="1 2">
    <name type="scientific">Caenorhabditis briggsae</name>
    <dbReference type="NCBI Taxonomy" id="6238"/>
    <lineage>
        <taxon>Eukaryota</taxon>
        <taxon>Metazoa</taxon>
        <taxon>Ecdysozoa</taxon>
        <taxon>Nematoda</taxon>
        <taxon>Chromadorea</taxon>
        <taxon>Rhabditida</taxon>
        <taxon>Rhabditina</taxon>
        <taxon>Rhabditomorpha</taxon>
        <taxon>Rhabditoidea</taxon>
        <taxon>Rhabditidae</taxon>
        <taxon>Peloderinae</taxon>
        <taxon>Caenorhabditis</taxon>
    </lineage>
</organism>
<reference evidence="1 2" key="1">
    <citation type="submission" date="2022-05" db="EMBL/GenBank/DDBJ databases">
        <title>Chromosome-level reference genomes for two strains of Caenorhabditis briggsae: an improved platform for comparative genomics.</title>
        <authorList>
            <person name="Stevens L."/>
            <person name="Andersen E.C."/>
        </authorList>
    </citation>
    <scope>NUCLEOTIDE SEQUENCE [LARGE SCALE GENOMIC DNA]</scope>
    <source>
        <strain evidence="1">QX1410_ONT</strain>
        <tissue evidence="1">Whole-organism</tissue>
    </source>
</reference>
<protein>
    <submittedName>
        <fullName evidence="1">Uncharacterized protein</fullName>
    </submittedName>
</protein>
<proteinExistence type="predicted"/>
<dbReference type="AlphaFoldDB" id="A0AAE9DNQ2"/>
<accession>A0AAE9DNQ2</accession>
<dbReference type="Proteomes" id="UP000827892">
    <property type="component" value="Chromosome II"/>
</dbReference>
<dbReference type="EMBL" id="CP090892">
    <property type="protein sequence ID" value="ULU08819.1"/>
    <property type="molecule type" value="Genomic_DNA"/>
</dbReference>